<protein>
    <submittedName>
        <fullName evidence="1">Uncharacterized protein</fullName>
    </submittedName>
</protein>
<comment type="caution">
    <text evidence="1">The sequence shown here is derived from an EMBL/GenBank/DDBJ whole genome shotgun (WGS) entry which is preliminary data.</text>
</comment>
<evidence type="ECO:0000313" key="2">
    <source>
        <dbReference type="Proteomes" id="UP000887458"/>
    </source>
</evidence>
<keyword evidence="2" id="KW-1185">Reference proteome</keyword>
<gene>
    <name evidence="1" type="ORF">DERP_012996</name>
</gene>
<sequence length="66" mass="7833">MQLIYVSLLGNERSEKIKTKKPNHHKLDFYHQIDKVIKTKQERKKHCRHYAISSFSLSSLKISHGK</sequence>
<organism evidence="1 2">
    <name type="scientific">Dermatophagoides pteronyssinus</name>
    <name type="common">European house dust mite</name>
    <dbReference type="NCBI Taxonomy" id="6956"/>
    <lineage>
        <taxon>Eukaryota</taxon>
        <taxon>Metazoa</taxon>
        <taxon>Ecdysozoa</taxon>
        <taxon>Arthropoda</taxon>
        <taxon>Chelicerata</taxon>
        <taxon>Arachnida</taxon>
        <taxon>Acari</taxon>
        <taxon>Acariformes</taxon>
        <taxon>Sarcoptiformes</taxon>
        <taxon>Astigmata</taxon>
        <taxon>Psoroptidia</taxon>
        <taxon>Analgoidea</taxon>
        <taxon>Pyroglyphidae</taxon>
        <taxon>Dermatophagoidinae</taxon>
        <taxon>Dermatophagoides</taxon>
    </lineage>
</organism>
<proteinExistence type="predicted"/>
<accession>A0ABQ8ISI3</accession>
<dbReference type="Proteomes" id="UP000887458">
    <property type="component" value="Unassembled WGS sequence"/>
</dbReference>
<reference evidence="1 2" key="2">
    <citation type="journal article" date="2022" name="Mol. Biol. Evol.">
        <title>Comparative Genomics Reveals Insights into the Divergent Evolution of Astigmatic Mites and Household Pest Adaptations.</title>
        <authorList>
            <person name="Xiong Q."/>
            <person name="Wan A.T."/>
            <person name="Liu X."/>
            <person name="Fung C.S."/>
            <person name="Xiao X."/>
            <person name="Malainual N."/>
            <person name="Hou J."/>
            <person name="Wang L."/>
            <person name="Wang M."/>
            <person name="Yang K.Y."/>
            <person name="Cui Y."/>
            <person name="Leung E.L."/>
            <person name="Nong W."/>
            <person name="Shin S.K."/>
            <person name="Au S.W."/>
            <person name="Jeong K.Y."/>
            <person name="Chew F.T."/>
            <person name="Hui J.H."/>
            <person name="Leung T.F."/>
            <person name="Tungtrongchitr A."/>
            <person name="Zhong N."/>
            <person name="Liu Z."/>
            <person name="Tsui S.K."/>
        </authorList>
    </citation>
    <scope>NUCLEOTIDE SEQUENCE [LARGE SCALE GENOMIC DNA]</scope>
    <source>
        <strain evidence="1">Derp</strain>
    </source>
</reference>
<evidence type="ECO:0000313" key="1">
    <source>
        <dbReference type="EMBL" id="KAH9413285.1"/>
    </source>
</evidence>
<name>A0ABQ8ISI3_DERPT</name>
<dbReference type="EMBL" id="NJHN03000122">
    <property type="protein sequence ID" value="KAH9413285.1"/>
    <property type="molecule type" value="Genomic_DNA"/>
</dbReference>
<reference evidence="1 2" key="1">
    <citation type="journal article" date="2018" name="J. Allergy Clin. Immunol.">
        <title>High-quality assembly of Dermatophagoides pteronyssinus genome and transcriptome reveals a wide range of novel allergens.</title>
        <authorList>
            <person name="Liu X.Y."/>
            <person name="Yang K.Y."/>
            <person name="Wang M.Q."/>
            <person name="Kwok J.S."/>
            <person name="Zeng X."/>
            <person name="Yang Z."/>
            <person name="Xiao X.J."/>
            <person name="Lau C.P."/>
            <person name="Li Y."/>
            <person name="Huang Z.M."/>
            <person name="Ba J.G."/>
            <person name="Yim A.K."/>
            <person name="Ouyang C.Y."/>
            <person name="Ngai S.M."/>
            <person name="Chan T.F."/>
            <person name="Leung E.L."/>
            <person name="Liu L."/>
            <person name="Liu Z.G."/>
            <person name="Tsui S.K."/>
        </authorList>
    </citation>
    <scope>NUCLEOTIDE SEQUENCE [LARGE SCALE GENOMIC DNA]</scope>
    <source>
        <strain evidence="1">Derp</strain>
    </source>
</reference>